<dbReference type="PROSITE" id="PS51352">
    <property type="entry name" value="THIOREDOXIN_2"/>
    <property type="match status" value="1"/>
</dbReference>
<feature type="domain" description="Thioredoxin" evidence="3">
    <location>
        <begin position="1"/>
        <end position="115"/>
    </location>
</feature>
<dbReference type="InterPro" id="IPR017937">
    <property type="entry name" value="Thioredoxin_CS"/>
</dbReference>
<comment type="similarity">
    <text evidence="1">Belongs to the thioredoxin family.</text>
</comment>
<dbReference type="RefSeq" id="XP_069231809.1">
    <property type="nucleotide sequence ID" value="XM_069371103.1"/>
</dbReference>
<dbReference type="PROSITE" id="PS00194">
    <property type="entry name" value="THIOREDOXIN_1"/>
    <property type="match status" value="1"/>
</dbReference>
<organism evidence="4 5">
    <name type="scientific">Cladosporium halotolerans</name>
    <dbReference type="NCBI Taxonomy" id="1052096"/>
    <lineage>
        <taxon>Eukaryota</taxon>
        <taxon>Fungi</taxon>
        <taxon>Dikarya</taxon>
        <taxon>Ascomycota</taxon>
        <taxon>Pezizomycotina</taxon>
        <taxon>Dothideomycetes</taxon>
        <taxon>Dothideomycetidae</taxon>
        <taxon>Cladosporiales</taxon>
        <taxon>Cladosporiaceae</taxon>
        <taxon>Cladosporium</taxon>
    </lineage>
</organism>
<evidence type="ECO:0000313" key="4">
    <source>
        <dbReference type="EMBL" id="KAL1588704.1"/>
    </source>
</evidence>
<name>A0AB34KUH2_9PEZI</name>
<dbReference type="PRINTS" id="PR00421">
    <property type="entry name" value="THIOREDOXIN"/>
</dbReference>
<dbReference type="InterPro" id="IPR036249">
    <property type="entry name" value="Thioredoxin-like_sf"/>
</dbReference>
<evidence type="ECO:0000259" key="3">
    <source>
        <dbReference type="PROSITE" id="PS51352"/>
    </source>
</evidence>
<protein>
    <recommendedName>
        <fullName evidence="3">Thioredoxin domain-containing protein</fullName>
    </recommendedName>
</protein>
<dbReference type="SUPFAM" id="SSF52833">
    <property type="entry name" value="Thioredoxin-like"/>
    <property type="match status" value="1"/>
</dbReference>
<dbReference type="Proteomes" id="UP000803884">
    <property type="component" value="Unassembled WGS sequence"/>
</dbReference>
<reference evidence="4 5" key="1">
    <citation type="journal article" date="2020" name="Microbiol. Resour. Announc.">
        <title>Draft Genome Sequence of a Cladosporium Species Isolated from the Mesophotic Ascidian Didemnum maculosum.</title>
        <authorList>
            <person name="Gioti A."/>
            <person name="Siaperas R."/>
            <person name="Nikolaivits E."/>
            <person name="Le Goff G."/>
            <person name="Ouazzani J."/>
            <person name="Kotoulas G."/>
            <person name="Topakas E."/>
        </authorList>
    </citation>
    <scope>NUCLEOTIDE SEQUENCE [LARGE SCALE GENOMIC DNA]</scope>
    <source>
        <strain evidence="4 5">TM138-S3</strain>
    </source>
</reference>
<evidence type="ECO:0000256" key="1">
    <source>
        <dbReference type="ARBA" id="ARBA00008987"/>
    </source>
</evidence>
<dbReference type="PANTHER" id="PTHR46115">
    <property type="entry name" value="THIOREDOXIN-LIKE PROTEIN 1"/>
    <property type="match status" value="1"/>
</dbReference>
<dbReference type="Pfam" id="PF00085">
    <property type="entry name" value="Thioredoxin"/>
    <property type="match status" value="1"/>
</dbReference>
<dbReference type="InterPro" id="IPR013766">
    <property type="entry name" value="Thioredoxin_domain"/>
</dbReference>
<keyword evidence="2" id="KW-1015">Disulfide bond</keyword>
<proteinExistence type="inferred from homology"/>
<dbReference type="Gene3D" id="3.40.30.10">
    <property type="entry name" value="Glutaredoxin"/>
    <property type="match status" value="1"/>
</dbReference>
<dbReference type="EMBL" id="JAAQHG020000006">
    <property type="protein sequence ID" value="KAL1588704.1"/>
    <property type="molecule type" value="Genomic_DNA"/>
</dbReference>
<comment type="caution">
    <text evidence="4">The sequence shown here is derived from an EMBL/GenBank/DDBJ whole genome shotgun (WGS) entry which is preliminary data.</text>
</comment>
<dbReference type="AlphaFoldDB" id="A0AB34KUH2"/>
<dbReference type="GeneID" id="96003941"/>
<evidence type="ECO:0000256" key="2">
    <source>
        <dbReference type="ARBA" id="ARBA00023157"/>
    </source>
</evidence>
<accession>A0AB34KUH2</accession>
<dbReference type="CDD" id="cd02947">
    <property type="entry name" value="TRX_family"/>
    <property type="match status" value="1"/>
</dbReference>
<sequence length="208" mass="21094">MSSKVTSVTSTAHFRTITSSSTYTVVDFYADWCGPCKVISPVFEQLAAAESKPGKLAFAKVNVDSQREIAGNYGVSAMPTFLILKGTHVQQTIRGANPTALRTAVLSAAADAAKAGGASGAFFSGKGQTLGSASTPSASTGSSMPNFGGAVSSPAAYGQGTGLPQTVVRFVGLYLQTLFSAEPAAAAEQSAFRLQRGAGAGGRVRTVG</sequence>
<gene>
    <name evidence="4" type="ORF">WHR41_02497</name>
</gene>
<evidence type="ECO:0000313" key="5">
    <source>
        <dbReference type="Proteomes" id="UP000803884"/>
    </source>
</evidence>
<keyword evidence="5" id="KW-1185">Reference proteome</keyword>